<reference evidence="1 2" key="1">
    <citation type="journal article" date="2020" name="Mol. Biol. Evol.">
        <title>Distinct Expression and Methylation Patterns for Genes with Different Fates following a Single Whole-Genome Duplication in Flowering Plants.</title>
        <authorList>
            <person name="Shi T."/>
            <person name="Rahmani R.S."/>
            <person name="Gugger P.F."/>
            <person name="Wang M."/>
            <person name="Li H."/>
            <person name="Zhang Y."/>
            <person name="Li Z."/>
            <person name="Wang Q."/>
            <person name="Van de Peer Y."/>
            <person name="Marchal K."/>
            <person name="Chen J."/>
        </authorList>
    </citation>
    <scope>NUCLEOTIDE SEQUENCE [LARGE SCALE GENOMIC DNA]</scope>
    <source>
        <tissue evidence="1">Leaf</tissue>
    </source>
</reference>
<protein>
    <submittedName>
        <fullName evidence="1">Uncharacterized protein</fullName>
    </submittedName>
</protein>
<name>A0A822Z874_NELNU</name>
<gene>
    <name evidence="1" type="ORF">HUJ06_013559</name>
</gene>
<dbReference type="Proteomes" id="UP000607653">
    <property type="component" value="Unassembled WGS sequence"/>
</dbReference>
<keyword evidence="2" id="KW-1185">Reference proteome</keyword>
<comment type="caution">
    <text evidence="1">The sequence shown here is derived from an EMBL/GenBank/DDBJ whole genome shotgun (WGS) entry which is preliminary data.</text>
</comment>
<proteinExistence type="predicted"/>
<evidence type="ECO:0000313" key="1">
    <source>
        <dbReference type="EMBL" id="DAD39236.1"/>
    </source>
</evidence>
<organism evidence="1 2">
    <name type="scientific">Nelumbo nucifera</name>
    <name type="common">Sacred lotus</name>
    <dbReference type="NCBI Taxonomy" id="4432"/>
    <lineage>
        <taxon>Eukaryota</taxon>
        <taxon>Viridiplantae</taxon>
        <taxon>Streptophyta</taxon>
        <taxon>Embryophyta</taxon>
        <taxon>Tracheophyta</taxon>
        <taxon>Spermatophyta</taxon>
        <taxon>Magnoliopsida</taxon>
        <taxon>Proteales</taxon>
        <taxon>Nelumbonaceae</taxon>
        <taxon>Nelumbo</taxon>
    </lineage>
</organism>
<evidence type="ECO:0000313" key="2">
    <source>
        <dbReference type="Proteomes" id="UP000607653"/>
    </source>
</evidence>
<sequence>MQLRRKGMRKQKEMKRGIHRIRLSNFRIMVTIADHYWIYHAYSSGHIVQFPLY</sequence>
<accession>A0A822Z874</accession>
<dbReference type="AlphaFoldDB" id="A0A822Z874"/>
<dbReference type="EMBL" id="DUZY01000005">
    <property type="protein sequence ID" value="DAD39236.1"/>
    <property type="molecule type" value="Genomic_DNA"/>
</dbReference>